<dbReference type="SUPFAM" id="SSF56112">
    <property type="entry name" value="Protein kinase-like (PK-like)"/>
    <property type="match status" value="1"/>
</dbReference>
<dbReference type="GO" id="GO:0005524">
    <property type="term" value="F:ATP binding"/>
    <property type="evidence" value="ECO:0007669"/>
    <property type="project" value="InterPro"/>
</dbReference>
<keyword evidence="3" id="KW-1185">Reference proteome</keyword>
<dbReference type="InterPro" id="IPR011009">
    <property type="entry name" value="Kinase-like_dom_sf"/>
</dbReference>
<dbReference type="AlphaFoldDB" id="A0A822X8V6"/>
<reference evidence="2 3" key="1">
    <citation type="journal article" date="2020" name="Mol. Biol. Evol.">
        <title>Distinct Expression and Methylation Patterns for Genes with Different Fates following a Single Whole-Genome Duplication in Flowering Plants.</title>
        <authorList>
            <person name="Shi T."/>
            <person name="Rahmani R.S."/>
            <person name="Gugger P.F."/>
            <person name="Wang M."/>
            <person name="Li H."/>
            <person name="Zhang Y."/>
            <person name="Li Z."/>
            <person name="Wang Q."/>
            <person name="Van de Peer Y."/>
            <person name="Marchal K."/>
            <person name="Chen J."/>
        </authorList>
    </citation>
    <scope>NUCLEOTIDE SEQUENCE [LARGE SCALE GENOMIC DNA]</scope>
    <source>
        <tissue evidence="2">Leaf</tissue>
    </source>
</reference>
<comment type="caution">
    <text evidence="2">The sequence shown here is derived from an EMBL/GenBank/DDBJ whole genome shotgun (WGS) entry which is preliminary data.</text>
</comment>
<organism evidence="2 3">
    <name type="scientific">Nelumbo nucifera</name>
    <name type="common">Sacred lotus</name>
    <dbReference type="NCBI Taxonomy" id="4432"/>
    <lineage>
        <taxon>Eukaryota</taxon>
        <taxon>Viridiplantae</taxon>
        <taxon>Streptophyta</taxon>
        <taxon>Embryophyta</taxon>
        <taxon>Tracheophyta</taxon>
        <taxon>Spermatophyta</taxon>
        <taxon>Magnoliopsida</taxon>
        <taxon>Proteales</taxon>
        <taxon>Nelumbonaceae</taxon>
        <taxon>Nelumbo</taxon>
    </lineage>
</organism>
<dbReference type="GO" id="GO:0004672">
    <property type="term" value="F:protein kinase activity"/>
    <property type="evidence" value="ECO:0007669"/>
    <property type="project" value="InterPro"/>
</dbReference>
<sequence>MAPSLPSSAPSLGTPRIQHRPHTQKVDVYGFGIVLWELIIDMPIIPNDCLLGLREIMTCYWDANPKVCPPFTKVVRMLENAEMEIMTTIRKSHFRCCKTQPMIVD</sequence>
<feature type="domain" description="Protein kinase" evidence="1">
    <location>
        <begin position="1"/>
        <end position="105"/>
    </location>
</feature>
<dbReference type="EMBL" id="DUZY01000001">
    <property type="protein sequence ID" value="DAD17884.1"/>
    <property type="molecule type" value="Genomic_DNA"/>
</dbReference>
<protein>
    <recommendedName>
        <fullName evidence="1">Protein kinase domain-containing protein</fullName>
    </recommendedName>
</protein>
<dbReference type="PROSITE" id="PS50011">
    <property type="entry name" value="PROTEIN_KINASE_DOM"/>
    <property type="match status" value="1"/>
</dbReference>
<proteinExistence type="predicted"/>
<gene>
    <name evidence="2" type="ORF">HUJ06_019347</name>
</gene>
<evidence type="ECO:0000313" key="2">
    <source>
        <dbReference type="EMBL" id="DAD17884.1"/>
    </source>
</evidence>
<evidence type="ECO:0000259" key="1">
    <source>
        <dbReference type="PROSITE" id="PS50011"/>
    </source>
</evidence>
<evidence type="ECO:0000313" key="3">
    <source>
        <dbReference type="Proteomes" id="UP000607653"/>
    </source>
</evidence>
<dbReference type="Proteomes" id="UP000607653">
    <property type="component" value="Unassembled WGS sequence"/>
</dbReference>
<dbReference type="Gene3D" id="1.10.510.10">
    <property type="entry name" value="Transferase(Phosphotransferase) domain 1"/>
    <property type="match status" value="1"/>
</dbReference>
<name>A0A822X8V6_NELNU</name>
<dbReference type="InterPro" id="IPR000719">
    <property type="entry name" value="Prot_kinase_dom"/>
</dbReference>
<accession>A0A822X8V6</accession>